<dbReference type="Gene3D" id="2.60.40.1120">
    <property type="entry name" value="Carboxypeptidase-like, regulatory domain"/>
    <property type="match status" value="1"/>
</dbReference>
<dbReference type="GO" id="GO:0009279">
    <property type="term" value="C:cell outer membrane"/>
    <property type="evidence" value="ECO:0007669"/>
    <property type="project" value="UniProtKB-SubCell"/>
</dbReference>
<name>A0A7W5ZHF3_9BACT</name>
<feature type="domain" description="OmpA-like" evidence="8">
    <location>
        <begin position="594"/>
        <end position="708"/>
    </location>
</feature>
<dbReference type="SUPFAM" id="SSF103088">
    <property type="entry name" value="OmpA-like"/>
    <property type="match status" value="1"/>
</dbReference>
<comment type="subcellular location">
    <subcellularLocation>
        <location evidence="1">Cell outer membrane</location>
    </subcellularLocation>
</comment>
<dbReference type="PANTHER" id="PTHR30329:SF21">
    <property type="entry name" value="LIPOPROTEIN YIAD-RELATED"/>
    <property type="match status" value="1"/>
</dbReference>
<dbReference type="GO" id="GO:0007156">
    <property type="term" value="P:homophilic cell adhesion via plasma membrane adhesion molecules"/>
    <property type="evidence" value="ECO:0007669"/>
    <property type="project" value="InterPro"/>
</dbReference>
<keyword evidence="6" id="KW-0732">Signal</keyword>
<dbReference type="RefSeq" id="WP_183971953.1">
    <property type="nucleotide sequence ID" value="NZ_JACIBY010000002.1"/>
</dbReference>
<evidence type="ECO:0000313" key="9">
    <source>
        <dbReference type="EMBL" id="MBB3837200.1"/>
    </source>
</evidence>
<proteinExistence type="predicted"/>
<dbReference type="PANTHER" id="PTHR30329">
    <property type="entry name" value="STATOR ELEMENT OF FLAGELLAR MOTOR COMPLEX"/>
    <property type="match status" value="1"/>
</dbReference>
<dbReference type="Gene3D" id="3.30.1330.60">
    <property type="entry name" value="OmpA-like domain"/>
    <property type="match status" value="1"/>
</dbReference>
<feature type="domain" description="Cadherin" evidence="7">
    <location>
        <begin position="389"/>
        <end position="506"/>
    </location>
</feature>
<keyword evidence="3" id="KW-0998">Cell outer membrane</keyword>
<accession>A0A7W5ZHF3</accession>
<dbReference type="InterPro" id="IPR006664">
    <property type="entry name" value="OMP_bac"/>
</dbReference>
<feature type="region of interest" description="Disordered" evidence="5">
    <location>
        <begin position="677"/>
        <end position="701"/>
    </location>
</feature>
<evidence type="ECO:0000259" key="7">
    <source>
        <dbReference type="PROSITE" id="PS50268"/>
    </source>
</evidence>
<keyword evidence="10" id="KW-1185">Reference proteome</keyword>
<dbReference type="AlphaFoldDB" id="A0A7W5ZHF3"/>
<gene>
    <name evidence="9" type="ORF">FHS57_001194</name>
</gene>
<evidence type="ECO:0000256" key="3">
    <source>
        <dbReference type="ARBA" id="ARBA00023237"/>
    </source>
</evidence>
<comment type="caution">
    <text evidence="9">The sequence shown here is derived from an EMBL/GenBank/DDBJ whole genome shotgun (WGS) entry which is preliminary data.</text>
</comment>
<dbReference type="PROSITE" id="PS50268">
    <property type="entry name" value="CADHERIN_2"/>
    <property type="match status" value="1"/>
</dbReference>
<dbReference type="Proteomes" id="UP000541352">
    <property type="component" value="Unassembled WGS sequence"/>
</dbReference>
<feature type="signal peptide" evidence="6">
    <location>
        <begin position="1"/>
        <end position="21"/>
    </location>
</feature>
<feature type="chain" id="PRO_5030953000" evidence="6">
    <location>
        <begin position="22"/>
        <end position="708"/>
    </location>
</feature>
<evidence type="ECO:0000259" key="8">
    <source>
        <dbReference type="PROSITE" id="PS51123"/>
    </source>
</evidence>
<dbReference type="CDD" id="cd07185">
    <property type="entry name" value="OmpA_C-like"/>
    <property type="match status" value="1"/>
</dbReference>
<dbReference type="Pfam" id="PF00691">
    <property type="entry name" value="OmpA"/>
    <property type="match status" value="1"/>
</dbReference>
<reference evidence="9 10" key="1">
    <citation type="submission" date="2020-08" db="EMBL/GenBank/DDBJ databases">
        <title>Genomic Encyclopedia of Type Strains, Phase IV (KMG-IV): sequencing the most valuable type-strain genomes for metagenomic binning, comparative biology and taxonomic classification.</title>
        <authorList>
            <person name="Goeker M."/>
        </authorList>
    </citation>
    <scope>NUCLEOTIDE SEQUENCE [LARGE SCALE GENOMIC DNA]</scope>
    <source>
        <strain evidence="9 10">DSM 17976</strain>
    </source>
</reference>
<protein>
    <submittedName>
        <fullName evidence="9">Outer membrane protein OmpA-like peptidoglycan-associated protein</fullName>
    </submittedName>
</protein>
<evidence type="ECO:0000256" key="2">
    <source>
        <dbReference type="ARBA" id="ARBA00023136"/>
    </source>
</evidence>
<sequence>MRLTVSFLVFLASLYSSSLWGQTEFRLGVEVRDKYTKRPLVPIVSVLAVNTESELPGQMVNDAYVVKVNPGTQYQVFVAFQEYKTYRQTHTFEAGAPSSTGYFPFVIDLEPLNPPKTFAVATTTNAGHTILVIDKAQRSVVAKAVVTIKDERSGQFITAKKNPNVGGSWLAELKDTEQYTLEVSAPEYETYKSSLKIKAGEATEVVLNRIPKQELKFVAIDALTNKPVAAQFKLSDEIKESYTGTTKADGELFNPTVVVQKQPYNLSVTASGYRRYESKLSITTTSSAPATPQVIKLSKVDVILKIRIIEEQSGQPIVANLRVIDQADKRAILNIKGTPEGQAVTPISPGRQYIIEAEAKGFMSYQQPLDKVLPLLTETSDLTVKLAKIDDTYLSLTATDANTGQRIPAIFKITASLTEQTTEVRGTTSTIAKHKIKEPDIYKIEVVSNGYQSVTHDLDAEEMKVGQVFSYEAKLTPNAAKPAASPSHVFTFKVLDAQSRRSIPNLRFRVTSIATQKAIPAKVRYAFVTTQLFLDQAYLVEAEADGYEMYSMRIDAGDWAKRGEYLTNVSLISHKKAAAKGKPVVNEKIFDNIKAGQTLTIEDNVYFDQSSYILRPEAYGQLNRLAAIMAKNTDIKIEIVGHTDNIGDPRLNQTLSEQRAKVIANYLINQGATEANIAHRGEGQSKPIAPNDSEENRQRNRRVQFLIK</sequence>
<dbReference type="PROSITE" id="PS51123">
    <property type="entry name" value="OMPA_2"/>
    <property type="match status" value="1"/>
</dbReference>
<keyword evidence="2 4" id="KW-0472">Membrane</keyword>
<dbReference type="InterPro" id="IPR050330">
    <property type="entry name" value="Bact_OuterMem_StrucFunc"/>
</dbReference>
<dbReference type="EMBL" id="JACIBY010000002">
    <property type="protein sequence ID" value="MBB3837200.1"/>
    <property type="molecule type" value="Genomic_DNA"/>
</dbReference>
<evidence type="ECO:0000256" key="1">
    <source>
        <dbReference type="ARBA" id="ARBA00004442"/>
    </source>
</evidence>
<evidence type="ECO:0000256" key="4">
    <source>
        <dbReference type="PROSITE-ProRule" id="PRU00473"/>
    </source>
</evidence>
<dbReference type="GO" id="GO:0005509">
    <property type="term" value="F:calcium ion binding"/>
    <property type="evidence" value="ECO:0007669"/>
    <property type="project" value="InterPro"/>
</dbReference>
<evidence type="ECO:0000256" key="5">
    <source>
        <dbReference type="SAM" id="MobiDB-lite"/>
    </source>
</evidence>
<dbReference type="InterPro" id="IPR036737">
    <property type="entry name" value="OmpA-like_sf"/>
</dbReference>
<dbReference type="PRINTS" id="PR01021">
    <property type="entry name" value="OMPADOMAIN"/>
</dbReference>
<dbReference type="InterPro" id="IPR006665">
    <property type="entry name" value="OmpA-like"/>
</dbReference>
<evidence type="ECO:0000313" key="10">
    <source>
        <dbReference type="Proteomes" id="UP000541352"/>
    </source>
</evidence>
<evidence type="ECO:0000256" key="6">
    <source>
        <dbReference type="SAM" id="SignalP"/>
    </source>
</evidence>
<dbReference type="InterPro" id="IPR002126">
    <property type="entry name" value="Cadherin-like_dom"/>
</dbReference>
<organism evidence="9 10">
    <name type="scientific">Runella defluvii</name>
    <dbReference type="NCBI Taxonomy" id="370973"/>
    <lineage>
        <taxon>Bacteria</taxon>
        <taxon>Pseudomonadati</taxon>
        <taxon>Bacteroidota</taxon>
        <taxon>Cytophagia</taxon>
        <taxon>Cytophagales</taxon>
        <taxon>Spirosomataceae</taxon>
        <taxon>Runella</taxon>
    </lineage>
</organism>